<dbReference type="EMBL" id="JACRTL010000005">
    <property type="protein sequence ID" value="MBC8611385.1"/>
    <property type="molecule type" value="Genomic_DNA"/>
</dbReference>
<evidence type="ECO:0000313" key="1">
    <source>
        <dbReference type="EMBL" id="MBC8611385.1"/>
    </source>
</evidence>
<organism evidence="1 2">
    <name type="scientific">Massiliimalia timonensis</name>
    <dbReference type="NCBI Taxonomy" id="1987501"/>
    <lineage>
        <taxon>Bacteria</taxon>
        <taxon>Bacillati</taxon>
        <taxon>Bacillota</taxon>
        <taxon>Clostridia</taxon>
        <taxon>Eubacteriales</taxon>
        <taxon>Oscillospiraceae</taxon>
        <taxon>Massiliimalia</taxon>
    </lineage>
</organism>
<protein>
    <submittedName>
        <fullName evidence="1">Sigma-70 family RNA polymerase sigma factor</fullName>
    </submittedName>
</protein>
<sequence>MKRMSEQEQEFAAEHHTLVYRFLHYYHLPVEEYYDVVIMRYLNAVQRYLNRLELRQYSFTTIAWQGMKSAVWNYRKRESRNKPAVSLDLIVEVVQELSELPIDRAEEKMIIDRLLSDEWSFSQKQLLKRRIQGYSNTETAEWFGVSDGNLSACWQRILCLLRETQDDPL</sequence>
<name>A0A8J6P866_9FIRM</name>
<keyword evidence="2" id="KW-1185">Reference proteome</keyword>
<dbReference type="Proteomes" id="UP000632659">
    <property type="component" value="Unassembled WGS sequence"/>
</dbReference>
<dbReference type="RefSeq" id="WP_187536608.1">
    <property type="nucleotide sequence ID" value="NZ_JACRTL010000005.1"/>
</dbReference>
<evidence type="ECO:0000313" key="2">
    <source>
        <dbReference type="Proteomes" id="UP000632659"/>
    </source>
</evidence>
<dbReference type="AlphaFoldDB" id="A0A8J6P866"/>
<gene>
    <name evidence="1" type="ORF">H8702_09760</name>
</gene>
<accession>A0A8J6P866</accession>
<comment type="caution">
    <text evidence="1">The sequence shown here is derived from an EMBL/GenBank/DDBJ whole genome shotgun (WGS) entry which is preliminary data.</text>
</comment>
<proteinExistence type="predicted"/>
<reference evidence="1" key="1">
    <citation type="submission" date="2020-08" db="EMBL/GenBank/DDBJ databases">
        <title>Genome public.</title>
        <authorList>
            <person name="Liu C."/>
            <person name="Sun Q."/>
        </authorList>
    </citation>
    <scope>NUCLEOTIDE SEQUENCE</scope>
    <source>
        <strain evidence="1">NSJ-15</strain>
    </source>
</reference>